<feature type="transmembrane region" description="Helical" evidence="7">
    <location>
        <begin position="229"/>
        <end position="257"/>
    </location>
</feature>
<keyword evidence="4" id="KW-0067">ATP-binding</keyword>
<dbReference type="GO" id="GO:0005524">
    <property type="term" value="F:ATP binding"/>
    <property type="evidence" value="ECO:0007669"/>
    <property type="project" value="UniProtKB-KW"/>
</dbReference>
<dbReference type="CDD" id="cd03228">
    <property type="entry name" value="ABCC_MRP_Like"/>
    <property type="match status" value="1"/>
</dbReference>
<sequence>MKRRILFDTLKAQKNIFYARIGIELIRSLLVVAAAWETASVVNLVFIEGYCSAETAPELTVLFLCLLGMALLRMPKARLERRLSDAARLSCRRQLHAVLLSERHDVSGLLTLALERVDALDQYFRTVLPTAISFAVLVPLILIVAAILDPLSALLFLATLPIAPFLLYLIGRATRRASEQQWDEMSRLTSGFGELIRAAMTLKIFHRTDAEGEHLARMSRSFSEASLHVLRLAFISSFALELITTLSIALIAVSIGLRLVEGMMDFWTAFFVLILAPLFYQPLREGGIAFHAAMEAKTAEEALRPYLSCTAPADGAQSRVLSPPALAAANLTYRYPLTEETVLTRLSLTFPAGKRTVLAGASGTGKTTLLTLLAGLAAPTEGSVQISDGAGADHAFDLATLSEKTKCALISYVPQEPHIFSATLAENVTLWQDNRSPEDAAAALEGAALGDFLRALPQGLDTLLGAGGHPLSAGQRHRLGIARALCAARPIVLLDEPTAGLDAETEEHVLRTLTEFAHRRTLIVSSHRPAVMAWADHTITLGGET</sequence>
<keyword evidence="5 7" id="KW-1133">Transmembrane helix</keyword>
<dbReference type="AlphaFoldDB" id="E7N222"/>
<dbReference type="Pfam" id="PF00005">
    <property type="entry name" value="ABC_tran"/>
    <property type="match status" value="1"/>
</dbReference>
<comment type="subcellular location">
    <subcellularLocation>
        <location evidence="1">Cell membrane</location>
        <topology evidence="1">Multi-pass membrane protein</topology>
    </subcellularLocation>
</comment>
<dbReference type="Pfam" id="PF00664">
    <property type="entry name" value="ABC_membrane"/>
    <property type="match status" value="1"/>
</dbReference>
<dbReference type="CDD" id="cd18584">
    <property type="entry name" value="ABC_6TM_AarD_CydD"/>
    <property type="match status" value="1"/>
</dbReference>
<dbReference type="GO" id="GO:0016887">
    <property type="term" value="F:ATP hydrolysis activity"/>
    <property type="evidence" value="ECO:0007669"/>
    <property type="project" value="InterPro"/>
</dbReference>
<keyword evidence="3" id="KW-0547">Nucleotide-binding</keyword>
<evidence type="ECO:0000256" key="4">
    <source>
        <dbReference type="ARBA" id="ARBA00022840"/>
    </source>
</evidence>
<dbReference type="Proteomes" id="UP000004633">
    <property type="component" value="Unassembled WGS sequence"/>
</dbReference>
<dbReference type="PROSITE" id="PS50929">
    <property type="entry name" value="ABC_TM1F"/>
    <property type="match status" value="1"/>
</dbReference>
<dbReference type="InterPro" id="IPR003593">
    <property type="entry name" value="AAA+_ATPase"/>
</dbReference>
<dbReference type="SUPFAM" id="SSF52540">
    <property type="entry name" value="P-loop containing nucleoside triphosphate hydrolases"/>
    <property type="match status" value="1"/>
</dbReference>
<protein>
    <submittedName>
        <fullName evidence="10">Thiol reductant ABC exporter, CydD subunit</fullName>
    </submittedName>
</protein>
<organism evidence="10 11">
    <name type="scientific">Selenomonas artemidis F0399</name>
    <dbReference type="NCBI Taxonomy" id="749551"/>
    <lineage>
        <taxon>Bacteria</taxon>
        <taxon>Bacillati</taxon>
        <taxon>Bacillota</taxon>
        <taxon>Negativicutes</taxon>
        <taxon>Selenomonadales</taxon>
        <taxon>Selenomonadaceae</taxon>
        <taxon>Selenomonas</taxon>
    </lineage>
</organism>
<keyword evidence="6 7" id="KW-0472">Membrane</keyword>
<feature type="domain" description="ABC transporter" evidence="8">
    <location>
        <begin position="326"/>
        <end position="545"/>
    </location>
</feature>
<dbReference type="InterPro" id="IPR014216">
    <property type="entry name" value="ABC_transptr_CydD"/>
</dbReference>
<feature type="domain" description="ABC transmembrane type-1" evidence="9">
    <location>
        <begin position="25"/>
        <end position="295"/>
    </location>
</feature>
<feature type="transmembrane region" description="Helical" evidence="7">
    <location>
        <begin position="126"/>
        <end position="147"/>
    </location>
</feature>
<evidence type="ECO:0000256" key="6">
    <source>
        <dbReference type="ARBA" id="ARBA00023136"/>
    </source>
</evidence>
<accession>E7N222</accession>
<reference evidence="10 11" key="1">
    <citation type="submission" date="2010-08" db="EMBL/GenBank/DDBJ databases">
        <authorList>
            <person name="Weinstock G."/>
            <person name="Sodergren E."/>
            <person name="Clifton S."/>
            <person name="Fulton L."/>
            <person name="Fulton B."/>
            <person name="Courtney L."/>
            <person name="Fronick C."/>
            <person name="Harrison M."/>
            <person name="Strong C."/>
            <person name="Farmer C."/>
            <person name="Delahaunty K."/>
            <person name="Markovic C."/>
            <person name="Hall O."/>
            <person name="Minx P."/>
            <person name="Tomlinson C."/>
            <person name="Mitreva M."/>
            <person name="Hou S."/>
            <person name="Chen J."/>
            <person name="Wollam A."/>
            <person name="Pepin K.H."/>
            <person name="Johnson M."/>
            <person name="Bhonagiri V."/>
            <person name="Zhang X."/>
            <person name="Suruliraj S."/>
            <person name="Warren W."/>
            <person name="Chinwalla A."/>
            <person name="Mardis E.R."/>
            <person name="Wilson R.K."/>
        </authorList>
    </citation>
    <scope>NUCLEOTIDE SEQUENCE [LARGE SCALE GENOMIC DNA]</scope>
    <source>
        <strain evidence="10 11">F0399</strain>
    </source>
</reference>
<feature type="transmembrane region" description="Helical" evidence="7">
    <location>
        <begin position="153"/>
        <end position="171"/>
    </location>
</feature>
<comment type="caution">
    <text evidence="10">The sequence shown here is derived from an EMBL/GenBank/DDBJ whole genome shotgun (WGS) entry which is preliminary data.</text>
</comment>
<dbReference type="STRING" id="749551.HMPREF9555_01032"/>
<evidence type="ECO:0000256" key="2">
    <source>
        <dbReference type="ARBA" id="ARBA00022692"/>
    </source>
</evidence>
<evidence type="ECO:0000256" key="5">
    <source>
        <dbReference type="ARBA" id="ARBA00022989"/>
    </source>
</evidence>
<dbReference type="InterPro" id="IPR027417">
    <property type="entry name" value="P-loop_NTPase"/>
</dbReference>
<dbReference type="InterPro" id="IPR011527">
    <property type="entry name" value="ABC1_TM_dom"/>
</dbReference>
<dbReference type="RefSeq" id="WP_009349698.1">
    <property type="nucleotide sequence ID" value="NZ_GL638136.1"/>
</dbReference>
<feature type="transmembrane region" description="Helical" evidence="7">
    <location>
        <begin position="59"/>
        <end position="75"/>
    </location>
</feature>
<dbReference type="SMART" id="SM00382">
    <property type="entry name" value="AAA"/>
    <property type="match status" value="1"/>
</dbReference>
<evidence type="ECO:0000313" key="10">
    <source>
        <dbReference type="EMBL" id="EFW29804.1"/>
    </source>
</evidence>
<dbReference type="InterPro" id="IPR003439">
    <property type="entry name" value="ABC_transporter-like_ATP-bd"/>
</dbReference>
<proteinExistence type="predicted"/>
<dbReference type="HOGENOM" id="CLU_000604_84_9_9"/>
<evidence type="ECO:0000256" key="7">
    <source>
        <dbReference type="SAM" id="Phobius"/>
    </source>
</evidence>
<dbReference type="PROSITE" id="PS50893">
    <property type="entry name" value="ABC_TRANSPORTER_2"/>
    <property type="match status" value="1"/>
</dbReference>
<evidence type="ECO:0000259" key="9">
    <source>
        <dbReference type="PROSITE" id="PS50929"/>
    </source>
</evidence>
<dbReference type="GO" id="GO:0042883">
    <property type="term" value="P:cysteine transport"/>
    <property type="evidence" value="ECO:0007669"/>
    <property type="project" value="InterPro"/>
</dbReference>
<feature type="transmembrane region" description="Helical" evidence="7">
    <location>
        <begin position="21"/>
        <end position="47"/>
    </location>
</feature>
<feature type="transmembrane region" description="Helical" evidence="7">
    <location>
        <begin position="263"/>
        <end position="280"/>
    </location>
</feature>
<dbReference type="GO" id="GO:0005886">
    <property type="term" value="C:plasma membrane"/>
    <property type="evidence" value="ECO:0007669"/>
    <property type="project" value="UniProtKB-SubCell"/>
</dbReference>
<dbReference type="PANTHER" id="PTHR24221">
    <property type="entry name" value="ATP-BINDING CASSETTE SUB-FAMILY B"/>
    <property type="match status" value="1"/>
</dbReference>
<name>E7N222_9FIRM</name>
<dbReference type="NCBIfam" id="TIGR02857">
    <property type="entry name" value="CydD"/>
    <property type="match status" value="1"/>
</dbReference>
<dbReference type="Gene3D" id="1.20.1560.10">
    <property type="entry name" value="ABC transporter type 1, transmembrane domain"/>
    <property type="match status" value="1"/>
</dbReference>
<dbReference type="GO" id="GO:0140359">
    <property type="term" value="F:ABC-type transporter activity"/>
    <property type="evidence" value="ECO:0007669"/>
    <property type="project" value="InterPro"/>
</dbReference>
<dbReference type="Gene3D" id="3.40.50.300">
    <property type="entry name" value="P-loop containing nucleotide triphosphate hydrolases"/>
    <property type="match status" value="1"/>
</dbReference>
<dbReference type="InterPro" id="IPR036640">
    <property type="entry name" value="ABC1_TM_sf"/>
</dbReference>
<evidence type="ECO:0000256" key="3">
    <source>
        <dbReference type="ARBA" id="ARBA00022741"/>
    </source>
</evidence>
<evidence type="ECO:0000313" key="11">
    <source>
        <dbReference type="Proteomes" id="UP000004633"/>
    </source>
</evidence>
<evidence type="ECO:0000256" key="1">
    <source>
        <dbReference type="ARBA" id="ARBA00004651"/>
    </source>
</evidence>
<evidence type="ECO:0000259" key="8">
    <source>
        <dbReference type="PROSITE" id="PS50893"/>
    </source>
</evidence>
<keyword evidence="11" id="KW-1185">Reference proteome</keyword>
<gene>
    <name evidence="10" type="primary">cydD</name>
    <name evidence="10" type="ORF">HMPREF9555_01032</name>
</gene>
<dbReference type="InterPro" id="IPR039421">
    <property type="entry name" value="Type_1_exporter"/>
</dbReference>
<dbReference type="EMBL" id="AECV01000016">
    <property type="protein sequence ID" value="EFW29804.1"/>
    <property type="molecule type" value="Genomic_DNA"/>
</dbReference>
<dbReference type="PANTHER" id="PTHR24221:SF590">
    <property type="entry name" value="COMPONENT LINKED WITH THE ASSEMBLY OF CYTOCHROME' TRANSPORT TRANSMEMBRANE ATP-BINDING PROTEIN ABC TRANSPORTER CYDD-RELATED"/>
    <property type="match status" value="1"/>
</dbReference>
<keyword evidence="2 7" id="KW-0812">Transmembrane</keyword>
<dbReference type="SUPFAM" id="SSF90123">
    <property type="entry name" value="ABC transporter transmembrane region"/>
    <property type="match status" value="1"/>
</dbReference>